<protein>
    <submittedName>
        <fullName evidence="1">Uncharacterized protein</fullName>
    </submittedName>
</protein>
<sequence>MTAKSATTKRWTSRMGCTFTVLLPQSTPVTTMRLPEDDENYLNEKGFDWELQPDGQWGILVIKGYPISGVKYDRKNTDLMIRIPPQYNNAALDMFYADPPVQLKNGGFPNRADQFENHGGHRWQRFSRHLSKPWRPGIDSLPGFLSLISREIQSDD</sequence>
<evidence type="ECO:0000313" key="1">
    <source>
        <dbReference type="EMBL" id="PIR83897.1"/>
    </source>
</evidence>
<dbReference type="Proteomes" id="UP000231192">
    <property type="component" value="Unassembled WGS sequence"/>
</dbReference>
<name>A0A2H0UBZ3_9BACT</name>
<dbReference type="Pfam" id="PF14462">
    <property type="entry name" value="Prok-E2_E"/>
    <property type="match status" value="1"/>
</dbReference>
<evidence type="ECO:0000313" key="2">
    <source>
        <dbReference type="Proteomes" id="UP000231192"/>
    </source>
</evidence>
<proteinExistence type="predicted"/>
<comment type="caution">
    <text evidence="1">The sequence shown here is derived from an EMBL/GenBank/DDBJ whole genome shotgun (WGS) entry which is preliminary data.</text>
</comment>
<dbReference type="EMBL" id="PFBK01000004">
    <property type="protein sequence ID" value="PIR83897.1"/>
    <property type="molecule type" value="Genomic_DNA"/>
</dbReference>
<dbReference type="InterPro" id="IPR025701">
    <property type="entry name" value="UBQ-conjugat_E2_E"/>
</dbReference>
<reference evidence="2" key="1">
    <citation type="submission" date="2017-09" db="EMBL/GenBank/DDBJ databases">
        <title>Depth-based differentiation of microbial function through sediment-hosted aquifers and enrichment of novel symbionts in the deep terrestrial subsurface.</title>
        <authorList>
            <person name="Probst A.J."/>
            <person name="Ladd B."/>
            <person name="Jarett J.K."/>
            <person name="Geller-Mcgrath D.E."/>
            <person name="Sieber C.M.K."/>
            <person name="Emerson J.B."/>
            <person name="Anantharaman K."/>
            <person name="Thomas B.C."/>
            <person name="Malmstrom R."/>
            <person name="Stieglmeier M."/>
            <person name="Klingl A."/>
            <person name="Woyke T."/>
            <person name="Ryan C.M."/>
            <person name="Banfield J.F."/>
        </authorList>
    </citation>
    <scope>NUCLEOTIDE SEQUENCE [LARGE SCALE GENOMIC DNA]</scope>
</reference>
<gene>
    <name evidence="1" type="ORF">COU18_01940</name>
</gene>
<organism evidence="1 2">
    <name type="scientific">Candidatus Kaiserbacteria bacterium CG10_big_fil_rev_8_21_14_0_10_51_14</name>
    <dbReference type="NCBI Taxonomy" id="1974610"/>
    <lineage>
        <taxon>Bacteria</taxon>
        <taxon>Candidatus Kaiseribacteriota</taxon>
    </lineage>
</organism>
<dbReference type="AlphaFoldDB" id="A0A2H0UBZ3"/>
<accession>A0A2H0UBZ3</accession>